<evidence type="ECO:0000256" key="1">
    <source>
        <dbReference type="ARBA" id="ARBA00004651"/>
    </source>
</evidence>
<comment type="subcellular location">
    <subcellularLocation>
        <location evidence="1">Cell membrane</location>
        <topology evidence="1">Multi-pass membrane protein</topology>
    </subcellularLocation>
</comment>
<evidence type="ECO:0000256" key="2">
    <source>
        <dbReference type="ARBA" id="ARBA00022475"/>
    </source>
</evidence>
<feature type="transmembrane region" description="Helical" evidence="6">
    <location>
        <begin position="12"/>
        <end position="34"/>
    </location>
</feature>
<feature type="transmembrane region" description="Helical" evidence="6">
    <location>
        <begin position="178"/>
        <end position="200"/>
    </location>
</feature>
<dbReference type="Pfam" id="PF10035">
    <property type="entry name" value="DUF2179"/>
    <property type="match status" value="1"/>
</dbReference>
<organism evidence="8 9">
    <name type="scientific">Candidatus Rhabdochlamydia porcellionis</name>
    <dbReference type="NCBI Taxonomy" id="225148"/>
    <lineage>
        <taxon>Bacteria</taxon>
        <taxon>Pseudomonadati</taxon>
        <taxon>Chlamydiota</taxon>
        <taxon>Chlamydiia</taxon>
        <taxon>Parachlamydiales</taxon>
        <taxon>Candidatus Rhabdochlamydiaceae</taxon>
        <taxon>Candidatus Rhabdochlamydia</taxon>
    </lineage>
</organism>
<proteinExistence type="predicted"/>
<protein>
    <submittedName>
        <fullName evidence="8">5xTM membrane BCR</fullName>
    </submittedName>
</protein>
<dbReference type="Gene3D" id="3.30.70.120">
    <property type="match status" value="1"/>
</dbReference>
<feature type="transmembrane region" description="Helical" evidence="6">
    <location>
        <begin position="83"/>
        <end position="101"/>
    </location>
</feature>
<evidence type="ECO:0000313" key="8">
    <source>
        <dbReference type="EMBL" id="QZA59036.1"/>
    </source>
</evidence>
<dbReference type="Proteomes" id="UP000822862">
    <property type="component" value="Chromosome"/>
</dbReference>
<dbReference type="PIRSF" id="PIRSF006483">
    <property type="entry name" value="Membrane_protein_YitT"/>
    <property type="match status" value="1"/>
</dbReference>
<feature type="transmembrane region" description="Helical" evidence="6">
    <location>
        <begin position="59"/>
        <end position="76"/>
    </location>
</feature>
<evidence type="ECO:0000256" key="3">
    <source>
        <dbReference type="ARBA" id="ARBA00022692"/>
    </source>
</evidence>
<evidence type="ECO:0000256" key="4">
    <source>
        <dbReference type="ARBA" id="ARBA00022989"/>
    </source>
</evidence>
<dbReference type="InterPro" id="IPR015867">
    <property type="entry name" value="N-reg_PII/ATP_PRibTrfase_C"/>
</dbReference>
<keyword evidence="4 6" id="KW-1133">Transmembrane helix</keyword>
<keyword evidence="2" id="KW-1003">Cell membrane</keyword>
<feature type="domain" description="DUF2179" evidence="7">
    <location>
        <begin position="227"/>
        <end position="278"/>
    </location>
</feature>
<name>A0ABX8Z4L5_9BACT</name>
<dbReference type="EMBL" id="CP075585">
    <property type="protein sequence ID" value="QZA59036.1"/>
    <property type="molecule type" value="Genomic_DNA"/>
</dbReference>
<dbReference type="InterPro" id="IPR003740">
    <property type="entry name" value="YitT"/>
</dbReference>
<dbReference type="InterPro" id="IPR051461">
    <property type="entry name" value="UPF0750_membrane"/>
</dbReference>
<evidence type="ECO:0000313" key="9">
    <source>
        <dbReference type="Proteomes" id="UP000822862"/>
    </source>
</evidence>
<evidence type="ECO:0000256" key="6">
    <source>
        <dbReference type="SAM" id="Phobius"/>
    </source>
</evidence>
<reference evidence="8 9" key="1">
    <citation type="submission" date="2021-05" db="EMBL/GenBank/DDBJ databases">
        <title>Ecology and evolution of chlamydial symbionts of arthropods.</title>
        <authorList>
            <person name="Halter T."/>
            <person name="Sixt B.S."/>
            <person name="Toenshoff E.R."/>
            <person name="Koestlbacher S."/>
            <person name="Schulz F."/>
            <person name="Kostanjsek R."/>
            <person name="Collingro A."/>
            <person name="Hendrickx F."/>
            <person name="Horn M."/>
        </authorList>
    </citation>
    <scope>NUCLEOTIDE SEQUENCE [LARGE SCALE GENOMIC DNA]</scope>
    <source>
        <strain evidence="8 9">15C</strain>
    </source>
</reference>
<dbReference type="PANTHER" id="PTHR33545:SF5">
    <property type="entry name" value="UPF0750 MEMBRANE PROTEIN YITT"/>
    <property type="match status" value="1"/>
</dbReference>
<evidence type="ECO:0000256" key="5">
    <source>
        <dbReference type="ARBA" id="ARBA00023136"/>
    </source>
</evidence>
<keyword evidence="9" id="KW-1185">Reference proteome</keyword>
<gene>
    <name evidence="8" type="ORF">RHAB15C_0000920</name>
</gene>
<feature type="transmembrane region" description="Helical" evidence="6">
    <location>
        <begin position="107"/>
        <end position="130"/>
    </location>
</feature>
<dbReference type="PANTHER" id="PTHR33545">
    <property type="entry name" value="UPF0750 MEMBRANE PROTEIN YITT-RELATED"/>
    <property type="match status" value="1"/>
</dbReference>
<feature type="transmembrane region" description="Helical" evidence="6">
    <location>
        <begin position="151"/>
        <end position="172"/>
    </location>
</feature>
<keyword evidence="3 6" id="KW-0812">Transmembrane</keyword>
<dbReference type="Pfam" id="PF02588">
    <property type="entry name" value="YitT_membrane"/>
    <property type="match status" value="1"/>
</dbReference>
<keyword evidence="5 6" id="KW-0472">Membrane</keyword>
<evidence type="ECO:0000259" key="7">
    <source>
        <dbReference type="Pfam" id="PF10035"/>
    </source>
</evidence>
<dbReference type="CDD" id="cd16380">
    <property type="entry name" value="YitT_C"/>
    <property type="match status" value="1"/>
</dbReference>
<dbReference type="InterPro" id="IPR019264">
    <property type="entry name" value="DUF2179"/>
</dbReference>
<sequence>MSKPSFKIAKHHILSFLWIAIGAFLAAVSVRIFLIPNQLIDGGIVGIALIFGRLYSDGYLSFILIALNLPFIYLAYKYIRRSFVIHMLVAVLLFAGFLSVLRQSPPFMADSLEIIVFGGAILGVGVGLIIRHGGCLDGTEILAIIINRKKGFTVGQVVLFVNVFIFGAYGLIFKDWHIALQSLMTYIVAFKMMDLVIVGLDEIKSVLIMSSKSKELSHAIINELGLGLTIMHGKGGFSGDAKEIIFVIVERLDLAELKEIVLREDPSAFMAIEDLHEVVYGKKTNAPYKKRSRFKSIS</sequence>
<accession>A0ABX8Z4L5</accession>
<dbReference type="RefSeq" id="WP_194844864.1">
    <property type="nucleotide sequence ID" value="NZ_CP075585.1"/>
</dbReference>